<feature type="modified residue" description="4-aspartylphosphate" evidence="11">
    <location>
        <position position="1524"/>
    </location>
</feature>
<evidence type="ECO:0000313" key="16">
    <source>
        <dbReference type="EMBL" id="KAJ3722100.1"/>
    </source>
</evidence>
<feature type="compositionally biased region" description="Polar residues" evidence="12">
    <location>
        <begin position="643"/>
        <end position="657"/>
    </location>
</feature>
<dbReference type="Gene3D" id="3.30.450.270">
    <property type="match status" value="1"/>
</dbReference>
<keyword evidence="7" id="KW-0067">ATP-binding</keyword>
<feature type="region of interest" description="Disordered" evidence="12">
    <location>
        <begin position="1380"/>
        <end position="1408"/>
    </location>
</feature>
<evidence type="ECO:0000256" key="5">
    <source>
        <dbReference type="ARBA" id="ARBA00022741"/>
    </source>
</evidence>
<gene>
    <name evidence="16" type="ORF">DFJ43DRAFT_680512</name>
</gene>
<dbReference type="InterPro" id="IPR016132">
    <property type="entry name" value="Phyto_chromo_attachment"/>
</dbReference>
<dbReference type="InterPro" id="IPR004358">
    <property type="entry name" value="Sig_transdc_His_kin-like_C"/>
</dbReference>
<dbReference type="SUPFAM" id="SSF55785">
    <property type="entry name" value="PYP-like sensor domain (PAS domain)"/>
    <property type="match status" value="1"/>
</dbReference>
<dbReference type="GO" id="GO:0009881">
    <property type="term" value="F:photoreceptor activity"/>
    <property type="evidence" value="ECO:0007669"/>
    <property type="project" value="UniProtKB-KW"/>
</dbReference>
<keyword evidence="5" id="KW-0547">Nucleotide-binding</keyword>
<protein>
    <recommendedName>
        <fullName evidence="18">Phytochrome</fullName>
    </recommendedName>
</protein>
<dbReference type="Pfam" id="PF02518">
    <property type="entry name" value="HATPase_c"/>
    <property type="match status" value="1"/>
</dbReference>
<dbReference type="GO" id="GO:0005524">
    <property type="term" value="F:ATP binding"/>
    <property type="evidence" value="ECO:0007669"/>
    <property type="project" value="UniProtKB-KW"/>
</dbReference>
<dbReference type="GO" id="GO:0000155">
    <property type="term" value="F:phosphorelay sensor kinase activity"/>
    <property type="evidence" value="ECO:0007669"/>
    <property type="project" value="InterPro"/>
</dbReference>
<dbReference type="InterPro" id="IPR035965">
    <property type="entry name" value="PAS-like_dom_sf"/>
</dbReference>
<dbReference type="PROSITE" id="PS50109">
    <property type="entry name" value="HIS_KIN"/>
    <property type="match status" value="1"/>
</dbReference>
<feature type="region of interest" description="Disordered" evidence="12">
    <location>
        <begin position="1431"/>
        <end position="1465"/>
    </location>
</feature>
<dbReference type="SUPFAM" id="SSF47384">
    <property type="entry name" value="Homodimeric domain of signal transducing histidine kinase"/>
    <property type="match status" value="1"/>
</dbReference>
<dbReference type="InterPro" id="IPR003661">
    <property type="entry name" value="HisK_dim/P_dom"/>
</dbReference>
<feature type="compositionally biased region" description="Low complexity" evidence="12">
    <location>
        <begin position="220"/>
        <end position="230"/>
    </location>
</feature>
<keyword evidence="2 11" id="KW-0597">Phosphoprotein</keyword>
<evidence type="ECO:0000256" key="8">
    <source>
        <dbReference type="ARBA" id="ARBA00022991"/>
    </source>
</evidence>
<proteinExistence type="predicted"/>
<feature type="compositionally biased region" description="Low complexity" evidence="12">
    <location>
        <begin position="565"/>
        <end position="582"/>
    </location>
</feature>
<keyword evidence="4" id="KW-0808">Transferase</keyword>
<dbReference type="InterPro" id="IPR013515">
    <property type="entry name" value="Phytochrome_cen-reg"/>
</dbReference>
<dbReference type="Gene3D" id="3.30.450.20">
    <property type="entry name" value="PAS domain"/>
    <property type="match status" value="1"/>
</dbReference>
<keyword evidence="9" id="KW-0902">Two-component regulatory system</keyword>
<dbReference type="PANTHER" id="PTHR43065:SF10">
    <property type="entry name" value="PEROXIDE STRESS-ACTIVATED HISTIDINE KINASE MAK3"/>
    <property type="match status" value="1"/>
</dbReference>
<dbReference type="CDD" id="cd17546">
    <property type="entry name" value="REC_hyHK_CKI1_RcsC-like"/>
    <property type="match status" value="1"/>
</dbReference>
<dbReference type="Gene3D" id="1.10.287.130">
    <property type="match status" value="1"/>
</dbReference>
<feature type="compositionally biased region" description="Low complexity" evidence="12">
    <location>
        <begin position="1431"/>
        <end position="1448"/>
    </location>
</feature>
<keyword evidence="1" id="KW-0600">Photoreceptor protein</keyword>
<dbReference type="SUPFAM" id="SSF55781">
    <property type="entry name" value="GAF domain-like"/>
    <property type="match status" value="2"/>
</dbReference>
<dbReference type="PANTHER" id="PTHR43065">
    <property type="entry name" value="SENSOR HISTIDINE KINASE"/>
    <property type="match status" value="1"/>
</dbReference>
<dbReference type="Pfam" id="PF08446">
    <property type="entry name" value="PAS_2"/>
    <property type="match status" value="1"/>
</dbReference>
<dbReference type="Proteomes" id="UP001176059">
    <property type="component" value="Unassembled WGS sequence"/>
</dbReference>
<evidence type="ECO:0000256" key="9">
    <source>
        <dbReference type="ARBA" id="ARBA00023012"/>
    </source>
</evidence>
<feature type="region of interest" description="Disordered" evidence="12">
    <location>
        <begin position="629"/>
        <end position="710"/>
    </location>
</feature>
<dbReference type="Pfam" id="PF00072">
    <property type="entry name" value="Response_reg"/>
    <property type="match status" value="1"/>
</dbReference>
<dbReference type="PRINTS" id="PR00344">
    <property type="entry name" value="BCTRLSENSOR"/>
</dbReference>
<evidence type="ECO:0000256" key="7">
    <source>
        <dbReference type="ARBA" id="ARBA00022840"/>
    </source>
</evidence>
<dbReference type="SUPFAM" id="SSF55874">
    <property type="entry name" value="ATPase domain of HSP90 chaperone/DNA topoisomerase II/histidine kinase"/>
    <property type="match status" value="1"/>
</dbReference>
<reference evidence="16" key="2">
    <citation type="journal article" date="2023" name="Proc. Natl. Acad. Sci. U.S.A.">
        <title>A global phylogenomic analysis of the shiitake genus Lentinula.</title>
        <authorList>
            <person name="Sierra-Patev S."/>
            <person name="Min B."/>
            <person name="Naranjo-Ortiz M."/>
            <person name="Looney B."/>
            <person name="Konkel Z."/>
            <person name="Slot J.C."/>
            <person name="Sakamoto Y."/>
            <person name="Steenwyk J.L."/>
            <person name="Rokas A."/>
            <person name="Carro J."/>
            <person name="Camarero S."/>
            <person name="Ferreira P."/>
            <person name="Molpeceres G."/>
            <person name="Ruiz-Duenas F.J."/>
            <person name="Serrano A."/>
            <person name="Henrissat B."/>
            <person name="Drula E."/>
            <person name="Hughes K.W."/>
            <person name="Mata J.L."/>
            <person name="Ishikawa N.K."/>
            <person name="Vargas-Isla R."/>
            <person name="Ushijima S."/>
            <person name="Smith C.A."/>
            <person name="Donoghue J."/>
            <person name="Ahrendt S."/>
            <person name="Andreopoulos W."/>
            <person name="He G."/>
            <person name="LaButti K."/>
            <person name="Lipzen A."/>
            <person name="Ng V."/>
            <person name="Riley R."/>
            <person name="Sandor L."/>
            <person name="Barry K."/>
            <person name="Martinez A.T."/>
            <person name="Xiao Y."/>
            <person name="Gibbons J.G."/>
            <person name="Terashima K."/>
            <person name="Grigoriev I.V."/>
            <person name="Hibbett D."/>
        </authorList>
    </citation>
    <scope>NUCLEOTIDE SEQUENCE</scope>
    <source>
        <strain evidence="16">ET3784</strain>
    </source>
</reference>
<dbReference type="SMART" id="SM00388">
    <property type="entry name" value="HisKA"/>
    <property type="match status" value="1"/>
</dbReference>
<evidence type="ECO:0000256" key="11">
    <source>
        <dbReference type="PROSITE-ProRule" id="PRU00169"/>
    </source>
</evidence>
<keyword evidence="6" id="KW-0418">Kinase</keyword>
<dbReference type="GO" id="GO:0006355">
    <property type="term" value="P:regulation of DNA-templated transcription"/>
    <property type="evidence" value="ECO:0007669"/>
    <property type="project" value="InterPro"/>
</dbReference>
<dbReference type="SMART" id="SM00065">
    <property type="entry name" value="GAF"/>
    <property type="match status" value="1"/>
</dbReference>
<feature type="compositionally biased region" description="Polar residues" evidence="12">
    <location>
        <begin position="583"/>
        <end position="601"/>
    </location>
</feature>
<evidence type="ECO:0000256" key="4">
    <source>
        <dbReference type="ARBA" id="ARBA00022679"/>
    </source>
</evidence>
<dbReference type="InterPro" id="IPR011006">
    <property type="entry name" value="CheY-like_superfamily"/>
</dbReference>
<keyword evidence="10" id="KW-0675">Receptor</keyword>
<dbReference type="InterPro" id="IPR013654">
    <property type="entry name" value="PAS_2"/>
</dbReference>
<evidence type="ECO:0000256" key="10">
    <source>
        <dbReference type="ARBA" id="ARBA00023170"/>
    </source>
</evidence>
<dbReference type="PROSITE" id="PS50110">
    <property type="entry name" value="RESPONSE_REGULATORY"/>
    <property type="match status" value="1"/>
</dbReference>
<dbReference type="CDD" id="cd00082">
    <property type="entry name" value="HisKA"/>
    <property type="match status" value="1"/>
</dbReference>
<evidence type="ECO:0000256" key="1">
    <source>
        <dbReference type="ARBA" id="ARBA00022543"/>
    </source>
</evidence>
<dbReference type="InterPro" id="IPR036097">
    <property type="entry name" value="HisK_dim/P_sf"/>
</dbReference>
<dbReference type="SMART" id="SM00448">
    <property type="entry name" value="REC"/>
    <property type="match status" value="1"/>
</dbReference>
<dbReference type="InterPro" id="IPR003018">
    <property type="entry name" value="GAF"/>
</dbReference>
<dbReference type="PROSITE" id="PS50046">
    <property type="entry name" value="PHYTOCHROME_2"/>
    <property type="match status" value="1"/>
</dbReference>
<evidence type="ECO:0000256" key="3">
    <source>
        <dbReference type="ARBA" id="ARBA00022606"/>
    </source>
</evidence>
<feature type="region of interest" description="Disordered" evidence="12">
    <location>
        <begin position="220"/>
        <end position="303"/>
    </location>
</feature>
<dbReference type="SUPFAM" id="SSF52172">
    <property type="entry name" value="CheY-like"/>
    <property type="match status" value="1"/>
</dbReference>
<keyword evidence="8" id="KW-0157">Chromophore</keyword>
<feature type="domain" description="Response regulatory" evidence="15">
    <location>
        <begin position="1474"/>
        <end position="1605"/>
    </location>
</feature>
<dbReference type="InterPro" id="IPR001789">
    <property type="entry name" value="Sig_transdc_resp-reg_receiver"/>
</dbReference>
<dbReference type="InterPro" id="IPR005467">
    <property type="entry name" value="His_kinase_dom"/>
</dbReference>
<keyword evidence="3" id="KW-0716">Sensory transduction</keyword>
<dbReference type="Pfam" id="PF00360">
    <property type="entry name" value="PHY"/>
    <property type="match status" value="1"/>
</dbReference>
<dbReference type="GO" id="GO:0009584">
    <property type="term" value="P:detection of visible light"/>
    <property type="evidence" value="ECO:0007669"/>
    <property type="project" value="InterPro"/>
</dbReference>
<feature type="region of interest" description="Disordered" evidence="12">
    <location>
        <begin position="73"/>
        <end position="132"/>
    </location>
</feature>
<evidence type="ECO:0000259" key="15">
    <source>
        <dbReference type="PROSITE" id="PS50110"/>
    </source>
</evidence>
<accession>A0AA38JGG6</accession>
<dbReference type="Gene3D" id="3.30.450.40">
    <property type="match status" value="1"/>
</dbReference>
<evidence type="ECO:0000313" key="17">
    <source>
        <dbReference type="Proteomes" id="UP001176059"/>
    </source>
</evidence>
<feature type="domain" description="Histidine kinase" evidence="14">
    <location>
        <begin position="1108"/>
        <end position="1335"/>
    </location>
</feature>
<sequence>MSNEHDLPSSSFVYPIKSLLGNIQPAPDAHSYPSVPSTVPELSHSATLDIGSKIPTFSAPELNNVVVSVASSSGYGRHTSNATTSKSSKKRRRKRPESSSDISKQIQKRSERQSDNAPNFSHFPAGEDPSAEASFPRFYASSSSSTTTSPSASPIISSSFIDAVESPPPSPQEYNYRHPPALPVVAQQAFTSKSFSLLPNTSSPTPQWNPSELGMVHLASVPSSKGSSSNSHKRRPLPQKFGSESSESSSNSSSNYYTPEDVSSGYDSKESSRQSSSKSTSDGNGRATYSDSVSAHSRDSEAPRVSVRFQHMRDEHGHHVITGREGQLLRCEDEPIRTPGAVQGFGVLIVVEEKEDVLVVRQVSENSGELLGLPPRYLFSLECFTDVLPESQASLLWDNIQYSSDLSDAADVGGGDETERGSPDIFMLSGYGAPGTVIPGFPVPADPYDPWGVHQGNRHWTCWCAIHRPQPSPYLSNTKPKTLKSLIVMEFELEIDRFNPLYQSPSNPAPATSAPSGIESPDSIGSHSSDSISSGSTSGSLGGSGTRSGNSTDGSNTTVVSNPCSTSSLSPGRSSSSDSDSSITTVRNISDSGINPSAAMNNAATPQLSNEFTHTLGPLQAHSGQSENQLMPVHGLNGDHDWTPSTEDIFESTTTRSKPLLALERLRRMTRVPRSPDSSLPNSSSNGRLRRALHEPNPGARAGNTTNASSGSVSMMDVFAVMAQINEQLGDAPDLDTFLKVTVGVIKDLTQFHRVLVYQFDEVWNGQVVAELVDWSVTHDLYKGLHFPAGDIPAQARELYKFNKVRILYNRDQPTARIVVRDKEDLEQPLNMTHCYLRAMSPIHIKYLGNMGVRASMSVSIMAFGSLWGLVTCHSYGQHGMRVSFPVRQMLRLLSQSISRNIERLSYAQRLHTRKLINTISSDYHPTGYIVSNADDLLGLFDADFGILVIGDGAKILGPNQHGQEILIMAEYLRLKQYNTIQASQAVTKDYPDLNLSTGLEVIAGLLCVPLSSGGNDFIAFLRKGQPHDVRWAGKPYKADAGANASLEPRKSFRIWSETVAGRCRAWTDEQLETAGVLALVYGKFIEVWRQKESALQTTKITNLLLSNASHEVRTPLNHIINYLEMALNGPLDLETRDNLNRSHTASKNLLFTINDLLDLTRLESGNETSLSEPFNLAENIQSAVSIYRNEAKRRNIDFEVDVDQCPSVVIGDCKKIRTVVQNLTANALKYTTQGKIAVRCIPFGEPEGLRGPLSAAMEIAVVDTGCGIPPVKLQSIFREIEQVESSEPKTNAEPGVGLGLAVVARIVEQLGGQLRVESKIGEGSQFSFLLSLSLPNPEITDSGSSTHSRSNSSLGSLGSLHAKATSEIDSIVEAIGTSHVNASQRSPPRSLDESHSPRKPALGIFPVSDSQYPVRPIKVAQLDIETPLMSQTSASKGSSSSPVIKSPPESPPSDLTDPNFPLSSAKSEKRSLRILIVEDNDINRLLLAKRLRIDGHTVVNTTNGQEGLDKVISDRNFDCVLMDINMPILNGLEASERIRAFEKTAPPSDDHRLSPILNGRMPIFAVSASLCEQQRFKLLNAGMDGWILKPIDFKRLATILKGVTDLAQRESDRYTPGCNWEIGGWLALSPESPISSPVRDAFVAPPSS</sequence>
<evidence type="ECO:0000256" key="6">
    <source>
        <dbReference type="ARBA" id="ARBA00022777"/>
    </source>
</evidence>
<dbReference type="Pfam" id="PF00512">
    <property type="entry name" value="HisKA"/>
    <property type="match status" value="1"/>
</dbReference>
<reference evidence="16" key="1">
    <citation type="submission" date="2022-08" db="EMBL/GenBank/DDBJ databases">
        <authorList>
            <consortium name="DOE Joint Genome Institute"/>
            <person name="Min B."/>
            <person name="Sierra-Patev S."/>
            <person name="Naranjo-Ortiz M."/>
            <person name="Looney B."/>
            <person name="Konkel Z."/>
            <person name="Slot J.C."/>
            <person name="Sakamoto Y."/>
            <person name="Steenwyk J.L."/>
            <person name="Rokas A."/>
            <person name="Carro J."/>
            <person name="Camarero S."/>
            <person name="Ferreira P."/>
            <person name="Molpeceres G."/>
            <person name="Ruiz-duenas F.J."/>
            <person name="Serrano A."/>
            <person name="Henrissat B."/>
            <person name="Drula E."/>
            <person name="Hughes K.W."/>
            <person name="Mata J.L."/>
            <person name="Ishikawa N.K."/>
            <person name="Vargas-Isla R."/>
            <person name="Ushijima S."/>
            <person name="Smith C.A."/>
            <person name="Ahrendt S."/>
            <person name="Andreopoulos W."/>
            <person name="He G."/>
            <person name="LaButti K."/>
            <person name="Lipzen A."/>
            <person name="Ng V."/>
            <person name="Riley R."/>
            <person name="Sandor L."/>
            <person name="Barry K."/>
            <person name="Martinez A.T."/>
            <person name="Xiao Y."/>
            <person name="Gibbons J.G."/>
            <person name="Terashima K."/>
            <person name="Hibbett D.S."/>
            <person name="Grigoriev I.V."/>
        </authorList>
    </citation>
    <scope>NUCLEOTIDE SEQUENCE</scope>
    <source>
        <strain evidence="16">ET3784</strain>
    </source>
</reference>
<dbReference type="Pfam" id="PF01590">
    <property type="entry name" value="GAF"/>
    <property type="match status" value="1"/>
</dbReference>
<dbReference type="InterPro" id="IPR043150">
    <property type="entry name" value="Phytochrome_PHY_sf"/>
</dbReference>
<dbReference type="Gene3D" id="3.40.50.2300">
    <property type="match status" value="1"/>
</dbReference>
<name>A0AA38JGG6_9AGAR</name>
<keyword evidence="17" id="KW-1185">Reference proteome</keyword>
<dbReference type="InterPro" id="IPR036890">
    <property type="entry name" value="HATPase_C_sf"/>
</dbReference>
<dbReference type="SMART" id="SM00387">
    <property type="entry name" value="HATPase_c"/>
    <property type="match status" value="1"/>
</dbReference>
<feature type="compositionally biased region" description="Low complexity" evidence="12">
    <location>
        <begin position="673"/>
        <end position="687"/>
    </location>
</feature>
<comment type="caution">
    <text evidence="16">The sequence shown here is derived from an EMBL/GenBank/DDBJ whole genome shotgun (WGS) entry which is preliminary data.</text>
</comment>
<dbReference type="EMBL" id="JANVFO010000057">
    <property type="protein sequence ID" value="KAJ3722100.1"/>
    <property type="molecule type" value="Genomic_DNA"/>
</dbReference>
<evidence type="ECO:0000256" key="2">
    <source>
        <dbReference type="ARBA" id="ARBA00022553"/>
    </source>
</evidence>
<dbReference type="InterPro" id="IPR029016">
    <property type="entry name" value="GAF-like_dom_sf"/>
</dbReference>
<feature type="compositionally biased region" description="Low complexity" evidence="12">
    <location>
        <begin position="504"/>
        <end position="539"/>
    </location>
</feature>
<feature type="domain" description="Phytochrome chromophore attachment site" evidence="13">
    <location>
        <begin position="734"/>
        <end position="896"/>
    </location>
</feature>
<feature type="compositionally biased region" description="Low complexity" evidence="12">
    <location>
        <begin position="243"/>
        <end position="255"/>
    </location>
</feature>
<evidence type="ECO:0000256" key="12">
    <source>
        <dbReference type="SAM" id="MobiDB-lite"/>
    </source>
</evidence>
<organism evidence="16 17">
    <name type="scientific">Lentinula guzmanii</name>
    <dbReference type="NCBI Taxonomy" id="2804957"/>
    <lineage>
        <taxon>Eukaryota</taxon>
        <taxon>Fungi</taxon>
        <taxon>Dikarya</taxon>
        <taxon>Basidiomycota</taxon>
        <taxon>Agaricomycotina</taxon>
        <taxon>Agaricomycetes</taxon>
        <taxon>Agaricomycetidae</taxon>
        <taxon>Agaricales</taxon>
        <taxon>Marasmiineae</taxon>
        <taxon>Omphalotaceae</taxon>
        <taxon>Lentinula</taxon>
    </lineage>
</organism>
<feature type="region of interest" description="Disordered" evidence="12">
    <location>
        <begin position="502"/>
        <end position="601"/>
    </location>
</feature>
<evidence type="ECO:0008006" key="18">
    <source>
        <dbReference type="Google" id="ProtNLM"/>
    </source>
</evidence>
<evidence type="ECO:0000259" key="13">
    <source>
        <dbReference type="PROSITE" id="PS50046"/>
    </source>
</evidence>
<dbReference type="InterPro" id="IPR003594">
    <property type="entry name" value="HATPase_dom"/>
</dbReference>
<dbReference type="Gene3D" id="3.30.565.10">
    <property type="entry name" value="Histidine kinase-like ATPase, C-terminal domain"/>
    <property type="match status" value="1"/>
</dbReference>
<evidence type="ECO:0000259" key="14">
    <source>
        <dbReference type="PROSITE" id="PS50109"/>
    </source>
</evidence>